<dbReference type="SMART" id="SM00460">
    <property type="entry name" value="TGc"/>
    <property type="match status" value="1"/>
</dbReference>
<dbReference type="InterPro" id="IPR002931">
    <property type="entry name" value="Transglutaminase-like"/>
</dbReference>
<comment type="caution">
    <text evidence="3">The sequence shown here is derived from an EMBL/GenBank/DDBJ whole genome shotgun (WGS) entry which is preliminary data.</text>
</comment>
<dbReference type="PANTHER" id="PTHR33490:SF3">
    <property type="entry name" value="CONSERVED INTEGRAL MEMBRANE PROTEIN"/>
    <property type="match status" value="1"/>
</dbReference>
<sequence>MFKLRITSFLLVVFLLLPSTVVFGQASLSNIDKSQLNSGIVSVDYKYQKDVSAKVMISKGNKSYTYNLKSNNRFPLQFEDGEYTISILENVAGNKYKVVKKEKVTVNLTNKNEVFLQSIQIINWNKDMDPIKKAKELTKDIKDDKEKVKVIYNYIINNVSYDYNKAKNLPVDYVSSIEDTMKTSLGICYDYSVLLAAMLRSIDIPTKLIMGYKNDIKAYHGWNQVYLKDIGKWVTIDTTYDSIKKGNKESVSMIKNDRDYLVEKQY</sequence>
<keyword evidence="4" id="KW-1185">Reference proteome</keyword>
<evidence type="ECO:0000313" key="3">
    <source>
        <dbReference type="EMBL" id="GAA0730918.1"/>
    </source>
</evidence>
<keyword evidence="1" id="KW-0732">Signal</keyword>
<feature type="domain" description="Transglutaminase-like" evidence="2">
    <location>
        <begin position="180"/>
        <end position="240"/>
    </location>
</feature>
<reference evidence="4" key="1">
    <citation type="journal article" date="2019" name="Int. J. Syst. Evol. Microbiol.">
        <title>The Global Catalogue of Microorganisms (GCM) 10K type strain sequencing project: providing services to taxonomists for standard genome sequencing and annotation.</title>
        <authorList>
            <consortium name="The Broad Institute Genomics Platform"/>
            <consortium name="The Broad Institute Genome Sequencing Center for Infectious Disease"/>
            <person name="Wu L."/>
            <person name="Ma J."/>
        </authorList>
    </citation>
    <scope>NUCLEOTIDE SEQUENCE [LARGE SCALE GENOMIC DNA]</scope>
    <source>
        <strain evidence="4">JCM 1405</strain>
    </source>
</reference>
<evidence type="ECO:0000259" key="2">
    <source>
        <dbReference type="SMART" id="SM00460"/>
    </source>
</evidence>
<dbReference type="EMBL" id="BAAACF010000012">
    <property type="protein sequence ID" value="GAA0730918.1"/>
    <property type="molecule type" value="Genomic_DNA"/>
</dbReference>
<organism evidence="3 4">
    <name type="scientific">Clostridium malenominatum</name>
    <dbReference type="NCBI Taxonomy" id="1539"/>
    <lineage>
        <taxon>Bacteria</taxon>
        <taxon>Bacillati</taxon>
        <taxon>Bacillota</taxon>
        <taxon>Clostridia</taxon>
        <taxon>Eubacteriales</taxon>
        <taxon>Clostridiaceae</taxon>
        <taxon>Clostridium</taxon>
    </lineage>
</organism>
<dbReference type="Gene3D" id="3.10.620.30">
    <property type="match status" value="1"/>
</dbReference>
<dbReference type="PANTHER" id="PTHR33490">
    <property type="entry name" value="BLR5614 PROTEIN-RELATED"/>
    <property type="match status" value="1"/>
</dbReference>
<dbReference type="Pfam" id="PF01841">
    <property type="entry name" value="Transglut_core"/>
    <property type="match status" value="1"/>
</dbReference>
<proteinExistence type="predicted"/>
<feature type="signal peptide" evidence="1">
    <location>
        <begin position="1"/>
        <end position="24"/>
    </location>
</feature>
<gene>
    <name evidence="3" type="ORF">GCM10008905_32750</name>
</gene>
<dbReference type="RefSeq" id="WP_343771467.1">
    <property type="nucleotide sequence ID" value="NZ_BAAACF010000012.1"/>
</dbReference>
<evidence type="ECO:0000256" key="1">
    <source>
        <dbReference type="SAM" id="SignalP"/>
    </source>
</evidence>
<evidence type="ECO:0000313" key="4">
    <source>
        <dbReference type="Proteomes" id="UP001500339"/>
    </source>
</evidence>
<feature type="chain" id="PRO_5045474364" description="Transglutaminase-like domain-containing protein" evidence="1">
    <location>
        <begin position="25"/>
        <end position="266"/>
    </location>
</feature>
<protein>
    <recommendedName>
        <fullName evidence="2">Transglutaminase-like domain-containing protein</fullName>
    </recommendedName>
</protein>
<accession>A0ABP3UEX5</accession>
<name>A0ABP3UEX5_9CLOT</name>
<dbReference type="Proteomes" id="UP001500339">
    <property type="component" value="Unassembled WGS sequence"/>
</dbReference>
<dbReference type="InterPro" id="IPR038765">
    <property type="entry name" value="Papain-like_cys_pep_sf"/>
</dbReference>
<dbReference type="SUPFAM" id="SSF54001">
    <property type="entry name" value="Cysteine proteinases"/>
    <property type="match status" value="1"/>
</dbReference>